<dbReference type="InterPro" id="IPR050364">
    <property type="entry name" value="Cytochrome_P450_fung"/>
</dbReference>
<organism evidence="6 7">
    <name type="scientific">Phyllosticta citriasiana</name>
    <dbReference type="NCBI Taxonomy" id="595635"/>
    <lineage>
        <taxon>Eukaryota</taxon>
        <taxon>Fungi</taxon>
        <taxon>Dikarya</taxon>
        <taxon>Ascomycota</taxon>
        <taxon>Pezizomycotina</taxon>
        <taxon>Dothideomycetes</taxon>
        <taxon>Dothideomycetes incertae sedis</taxon>
        <taxon>Botryosphaeriales</taxon>
        <taxon>Phyllostictaceae</taxon>
        <taxon>Phyllosticta</taxon>
    </lineage>
</organism>
<comment type="similarity">
    <text evidence="1">Belongs to the cytochrome P450 family.</text>
</comment>
<dbReference type="EMBL" id="JBBPHU010000004">
    <property type="protein sequence ID" value="KAK7518676.1"/>
    <property type="molecule type" value="Genomic_DNA"/>
</dbReference>
<keyword evidence="4" id="KW-0408">Iron</keyword>
<dbReference type="Proteomes" id="UP001363622">
    <property type="component" value="Unassembled WGS sequence"/>
</dbReference>
<feature type="non-terminal residue" evidence="6">
    <location>
        <position position="109"/>
    </location>
</feature>
<dbReference type="InterPro" id="IPR036396">
    <property type="entry name" value="Cyt_P450_sf"/>
</dbReference>
<dbReference type="Pfam" id="PF00067">
    <property type="entry name" value="p450"/>
    <property type="match status" value="1"/>
</dbReference>
<accession>A0ABR1KQI1</accession>
<evidence type="ECO:0000313" key="7">
    <source>
        <dbReference type="Proteomes" id="UP001363622"/>
    </source>
</evidence>
<evidence type="ECO:0000313" key="6">
    <source>
        <dbReference type="EMBL" id="KAK7518676.1"/>
    </source>
</evidence>
<proteinExistence type="inferred from homology"/>
<reference evidence="6 7" key="1">
    <citation type="submission" date="2024-04" db="EMBL/GenBank/DDBJ databases">
        <title>Phyllosticta paracitricarpa is synonymous to the EU quarantine fungus P. citricarpa based on phylogenomic analyses.</title>
        <authorList>
            <consortium name="Lawrence Berkeley National Laboratory"/>
            <person name="Van Ingen-Buijs V.A."/>
            <person name="Van Westerhoven A.C."/>
            <person name="Haridas S."/>
            <person name="Skiadas P."/>
            <person name="Martin F."/>
            <person name="Groenewald J.Z."/>
            <person name="Crous P.W."/>
            <person name="Seidl M.F."/>
        </authorList>
    </citation>
    <scope>NUCLEOTIDE SEQUENCE [LARGE SCALE GENOMIC DNA]</scope>
    <source>
        <strain evidence="6 7">CBS 123371</strain>
    </source>
</reference>
<keyword evidence="7" id="KW-1185">Reference proteome</keyword>
<sequence length="109" mass="11695">IAGTLLEAGADTTGNTLMAFVMAMLLHPATQRRAQAELDAVVGEKADRLPTMDNADRCPYTRACVNEALRWFSTAILGAMPHAAPRADSYNGMLIPKRAAVVLNVRALN</sequence>
<gene>
    <name evidence="6" type="ORF">IWZ03DRAFT_283587</name>
</gene>
<protein>
    <submittedName>
        <fullName evidence="6">Cytochrome P450</fullName>
    </submittedName>
</protein>
<evidence type="ECO:0000256" key="5">
    <source>
        <dbReference type="ARBA" id="ARBA00023033"/>
    </source>
</evidence>
<dbReference type="PANTHER" id="PTHR46300:SF2">
    <property type="entry name" value="CYTOCHROME P450 MONOOXYGENASE ALNH-RELATED"/>
    <property type="match status" value="1"/>
</dbReference>
<evidence type="ECO:0000256" key="3">
    <source>
        <dbReference type="ARBA" id="ARBA00023002"/>
    </source>
</evidence>
<comment type="caution">
    <text evidence="6">The sequence shown here is derived from an EMBL/GenBank/DDBJ whole genome shotgun (WGS) entry which is preliminary data.</text>
</comment>
<keyword evidence="2" id="KW-0479">Metal-binding</keyword>
<keyword evidence="3" id="KW-0560">Oxidoreductase</keyword>
<evidence type="ECO:0000256" key="2">
    <source>
        <dbReference type="ARBA" id="ARBA00022723"/>
    </source>
</evidence>
<evidence type="ECO:0000256" key="1">
    <source>
        <dbReference type="ARBA" id="ARBA00010617"/>
    </source>
</evidence>
<dbReference type="PANTHER" id="PTHR46300">
    <property type="entry name" value="P450, PUTATIVE (EUROFUNG)-RELATED-RELATED"/>
    <property type="match status" value="1"/>
</dbReference>
<evidence type="ECO:0000256" key="4">
    <source>
        <dbReference type="ARBA" id="ARBA00023004"/>
    </source>
</evidence>
<dbReference type="Gene3D" id="1.10.630.10">
    <property type="entry name" value="Cytochrome P450"/>
    <property type="match status" value="1"/>
</dbReference>
<dbReference type="InterPro" id="IPR001128">
    <property type="entry name" value="Cyt_P450"/>
</dbReference>
<dbReference type="SUPFAM" id="SSF48264">
    <property type="entry name" value="Cytochrome P450"/>
    <property type="match status" value="1"/>
</dbReference>
<name>A0ABR1KQI1_9PEZI</name>
<keyword evidence="5" id="KW-0503">Monooxygenase</keyword>
<feature type="non-terminal residue" evidence="6">
    <location>
        <position position="1"/>
    </location>
</feature>